<dbReference type="InterPro" id="IPR001598">
    <property type="entry name" value="Transposase_IS30_CS"/>
</dbReference>
<sequence length="168" mass="19048">MLIDHRPAVVLDRNRCGDWEGDLIVGTANRSAIGTLVERASRYLLLVHLPINHSAQAMRDALNGVLGQLPHRLRLTLTWDQGSEMAYHDQIAPLLREGVYFAHPASPWQRGTNENTNGLLRQYLPKRTDLSIHTTDDLRAIQDRLNDRPRKGLGWRTPTECFEQALAP</sequence>
<dbReference type="Gene3D" id="3.30.420.10">
    <property type="entry name" value="Ribonuclease H-like superfamily/Ribonuclease H"/>
    <property type="match status" value="1"/>
</dbReference>
<dbReference type="RefSeq" id="WP_345603749.1">
    <property type="nucleotide sequence ID" value="NZ_BAABJO010000004.1"/>
</dbReference>
<protein>
    <recommendedName>
        <fullName evidence="3">Integrase catalytic domain-containing protein</fullName>
    </recommendedName>
</protein>
<comment type="similarity">
    <text evidence="2">Belongs to the transposase IS30 family.</text>
</comment>
<gene>
    <name evidence="4" type="ORF">GCM10023320_11610</name>
</gene>
<dbReference type="PANTHER" id="PTHR10948">
    <property type="entry name" value="TRANSPOSASE"/>
    <property type="match status" value="1"/>
</dbReference>
<dbReference type="SUPFAM" id="SSF53098">
    <property type="entry name" value="Ribonuclease H-like"/>
    <property type="match status" value="1"/>
</dbReference>
<evidence type="ECO:0000313" key="5">
    <source>
        <dbReference type="Proteomes" id="UP001500804"/>
    </source>
</evidence>
<evidence type="ECO:0000259" key="3">
    <source>
        <dbReference type="PROSITE" id="PS50994"/>
    </source>
</evidence>
<evidence type="ECO:0000256" key="1">
    <source>
        <dbReference type="ARBA" id="ARBA00002190"/>
    </source>
</evidence>
<reference evidence="5" key="1">
    <citation type="journal article" date="2019" name="Int. J. Syst. Evol. Microbiol.">
        <title>The Global Catalogue of Microorganisms (GCM) 10K type strain sequencing project: providing services to taxonomists for standard genome sequencing and annotation.</title>
        <authorList>
            <consortium name="The Broad Institute Genomics Platform"/>
            <consortium name="The Broad Institute Genome Sequencing Center for Infectious Disease"/>
            <person name="Wu L."/>
            <person name="Ma J."/>
        </authorList>
    </citation>
    <scope>NUCLEOTIDE SEQUENCE [LARGE SCALE GENOMIC DNA]</scope>
    <source>
        <strain evidence="5">JCM 18302</strain>
    </source>
</reference>
<comment type="function">
    <text evidence="1">Required for the transposition of the insertion element.</text>
</comment>
<dbReference type="EMBL" id="BAABJO010000004">
    <property type="protein sequence ID" value="GAA5114450.1"/>
    <property type="molecule type" value="Genomic_DNA"/>
</dbReference>
<proteinExistence type="inferred from homology"/>
<dbReference type="PROSITE" id="PS01043">
    <property type="entry name" value="TRANSPOSASE_IS30"/>
    <property type="match status" value="1"/>
</dbReference>
<dbReference type="InterPro" id="IPR012337">
    <property type="entry name" value="RNaseH-like_sf"/>
</dbReference>
<accession>A0ABP9NEI3</accession>
<name>A0ABP9NEI3_9PSEU</name>
<evidence type="ECO:0000256" key="2">
    <source>
        <dbReference type="ARBA" id="ARBA00006363"/>
    </source>
</evidence>
<dbReference type="InterPro" id="IPR036397">
    <property type="entry name" value="RNaseH_sf"/>
</dbReference>
<dbReference type="InterPro" id="IPR051917">
    <property type="entry name" value="Transposase-Integrase"/>
</dbReference>
<keyword evidence="5" id="KW-1185">Reference proteome</keyword>
<dbReference type="Proteomes" id="UP001500804">
    <property type="component" value="Unassembled WGS sequence"/>
</dbReference>
<evidence type="ECO:0000313" key="4">
    <source>
        <dbReference type="EMBL" id="GAA5114450.1"/>
    </source>
</evidence>
<comment type="caution">
    <text evidence="4">The sequence shown here is derived from an EMBL/GenBank/DDBJ whole genome shotgun (WGS) entry which is preliminary data.</text>
</comment>
<organism evidence="4 5">
    <name type="scientific">Pseudonocardia adelaidensis</name>
    <dbReference type="NCBI Taxonomy" id="648754"/>
    <lineage>
        <taxon>Bacteria</taxon>
        <taxon>Bacillati</taxon>
        <taxon>Actinomycetota</taxon>
        <taxon>Actinomycetes</taxon>
        <taxon>Pseudonocardiales</taxon>
        <taxon>Pseudonocardiaceae</taxon>
        <taxon>Pseudonocardia</taxon>
    </lineage>
</organism>
<feature type="domain" description="Integrase catalytic" evidence="3">
    <location>
        <begin position="3"/>
        <end position="166"/>
    </location>
</feature>
<dbReference type="PANTHER" id="PTHR10948:SF23">
    <property type="entry name" value="TRANSPOSASE INSI FOR INSERTION SEQUENCE ELEMENT IS30A-RELATED"/>
    <property type="match status" value="1"/>
</dbReference>
<dbReference type="InterPro" id="IPR053392">
    <property type="entry name" value="Transposase_IS30-like"/>
</dbReference>
<dbReference type="PROSITE" id="PS50994">
    <property type="entry name" value="INTEGRASE"/>
    <property type="match status" value="1"/>
</dbReference>
<dbReference type="InterPro" id="IPR001584">
    <property type="entry name" value="Integrase_cat-core"/>
</dbReference>
<dbReference type="NCBIfam" id="NF033563">
    <property type="entry name" value="transpos_IS30"/>
    <property type="match status" value="1"/>
</dbReference>